<evidence type="ECO:0000259" key="4">
    <source>
        <dbReference type="Pfam" id="PF01926"/>
    </source>
</evidence>
<dbReference type="InterPro" id="IPR013785">
    <property type="entry name" value="Aldolase_TIM"/>
</dbReference>
<dbReference type="GO" id="GO:0010027">
    <property type="term" value="P:thylakoid membrane organization"/>
    <property type="evidence" value="ECO:0007669"/>
    <property type="project" value="TreeGrafter"/>
</dbReference>
<keyword evidence="2" id="KW-0175">Coiled coil</keyword>
<dbReference type="SUPFAM" id="SSF52540">
    <property type="entry name" value="P-loop containing nucleoside triphosphate hydrolases"/>
    <property type="match status" value="1"/>
</dbReference>
<evidence type="ECO:0000313" key="6">
    <source>
        <dbReference type="Proteomes" id="UP000595140"/>
    </source>
</evidence>
<dbReference type="PANTHER" id="PTHR43681">
    <property type="entry name" value="TRANSMEMBRANE GTPASE FZO"/>
    <property type="match status" value="1"/>
</dbReference>
<keyword evidence="3" id="KW-1133">Transmembrane helix</keyword>
<dbReference type="Gene3D" id="3.20.20.70">
    <property type="entry name" value="Aldolase class I"/>
    <property type="match status" value="1"/>
</dbReference>
<dbReference type="Pfam" id="PF01926">
    <property type="entry name" value="MMR_HSR1"/>
    <property type="match status" value="1"/>
</dbReference>
<dbReference type="InterPro" id="IPR051943">
    <property type="entry name" value="TRAFAC_Dynamin-like_GTPase"/>
</dbReference>
<keyword evidence="3" id="KW-0812">Transmembrane</keyword>
<evidence type="ECO:0000256" key="1">
    <source>
        <dbReference type="ARBA" id="ARBA00004474"/>
    </source>
</evidence>
<proteinExistence type="predicted"/>
<organism evidence="5 6">
    <name type="scientific">Cuscuta campestris</name>
    <dbReference type="NCBI Taxonomy" id="132261"/>
    <lineage>
        <taxon>Eukaryota</taxon>
        <taxon>Viridiplantae</taxon>
        <taxon>Streptophyta</taxon>
        <taxon>Embryophyta</taxon>
        <taxon>Tracheophyta</taxon>
        <taxon>Spermatophyta</taxon>
        <taxon>Magnoliopsida</taxon>
        <taxon>eudicotyledons</taxon>
        <taxon>Gunneridae</taxon>
        <taxon>Pentapetalae</taxon>
        <taxon>asterids</taxon>
        <taxon>lamiids</taxon>
        <taxon>Solanales</taxon>
        <taxon>Convolvulaceae</taxon>
        <taxon>Cuscuteae</taxon>
        <taxon>Cuscuta</taxon>
        <taxon>Cuscuta subgen. Grammica</taxon>
        <taxon>Cuscuta sect. Cleistogrammica</taxon>
    </lineage>
</organism>
<dbReference type="FunFam" id="3.40.50.300:FF:001052">
    <property type="entry name" value="Probable transmembrane GTPase FZO-like, chloroplastic"/>
    <property type="match status" value="1"/>
</dbReference>
<keyword evidence="3" id="KW-0472">Membrane</keyword>
<dbReference type="InterPro" id="IPR027417">
    <property type="entry name" value="P-loop_NTPase"/>
</dbReference>
<dbReference type="OrthoDB" id="422720at2759"/>
<evidence type="ECO:0000256" key="2">
    <source>
        <dbReference type="SAM" id="Coils"/>
    </source>
</evidence>
<dbReference type="CDD" id="cd09912">
    <property type="entry name" value="DLP_2"/>
    <property type="match status" value="1"/>
</dbReference>
<evidence type="ECO:0000256" key="3">
    <source>
        <dbReference type="SAM" id="Phobius"/>
    </source>
</evidence>
<evidence type="ECO:0000313" key="5">
    <source>
        <dbReference type="EMBL" id="VFQ81424.1"/>
    </source>
</evidence>
<name>A0A484LZ86_9ASTE</name>
<feature type="transmembrane region" description="Helical" evidence="3">
    <location>
        <begin position="779"/>
        <end position="802"/>
    </location>
</feature>
<comment type="subcellular location">
    <subcellularLocation>
        <location evidence="1">Plastid</location>
    </subcellularLocation>
</comment>
<dbReference type="Gene3D" id="3.40.50.300">
    <property type="entry name" value="P-loop containing nucleotide triphosphate hydrolases"/>
    <property type="match status" value="1"/>
</dbReference>
<feature type="coiled-coil region" evidence="2">
    <location>
        <begin position="833"/>
        <end position="901"/>
    </location>
</feature>
<dbReference type="AlphaFoldDB" id="A0A484LZ86"/>
<dbReference type="InterPro" id="IPR006073">
    <property type="entry name" value="GTP-bd"/>
</dbReference>
<dbReference type="GO" id="GO:0031969">
    <property type="term" value="C:chloroplast membrane"/>
    <property type="evidence" value="ECO:0007669"/>
    <property type="project" value="TreeGrafter"/>
</dbReference>
<dbReference type="Proteomes" id="UP000595140">
    <property type="component" value="Unassembled WGS sequence"/>
</dbReference>
<feature type="domain" description="G" evidence="4">
    <location>
        <begin position="360"/>
        <end position="490"/>
    </location>
</feature>
<dbReference type="EMBL" id="OOIL02002239">
    <property type="protein sequence ID" value="VFQ81424.1"/>
    <property type="molecule type" value="Genomic_DNA"/>
</dbReference>
<keyword evidence="6" id="KW-1185">Reference proteome</keyword>
<dbReference type="PANTHER" id="PTHR43681:SF1">
    <property type="entry name" value="SARCALUMENIN"/>
    <property type="match status" value="1"/>
</dbReference>
<reference evidence="5 6" key="1">
    <citation type="submission" date="2018-04" db="EMBL/GenBank/DDBJ databases">
        <authorList>
            <person name="Vogel A."/>
        </authorList>
    </citation>
    <scope>NUCLEOTIDE SEQUENCE [LARGE SCALE GENOMIC DNA]</scope>
</reference>
<sequence>MLSLPIQCCSVHAPLLSLFFSLTPRHHSPSHLRLPCSNISVRAARTGVSLLLENEETPKHQLRTLFPGGFKRPEIKVPNLVLQLNARDLLYDETALDKIDNGVSSRVGIVLLSGGGMTDGRLYEAACLLKSVIRERAYLLVDERVDIAAAVNASGVLLSDQGLPTIVARNTMLDAKSKSVVLPLVARLVQTPKAALQASDSEGADFIIYNVGDNNRSDEVVSSVFETLKVPVFVMLDSLGEGKLFNEVSYFLELGASGLVISMNGLNLMRNEDFSQLFCGAHALEERYVSQKFCSVNGYQGKKVVAGFTKLREREQQLIEAEKLILHETINAIKTATPLMEEVSLLFDAVSQLDDPFLLVIVGEFNSGKSTFINALLGERYLKEGVVPTTNEITSLRYCESNNLQQCERNPDGQYVCYLPVPILKEMIIVDTPGTNVILQRQQRLTEEFVPRSDLLLFVMSADRPLTESEVNFLRYTQQWKKSIIFVLNKSDIYLNAGEQDEAVTFIKENIKKVLSTEHVILYPVSSRCALETKLSASSDILKDINGQSLDESLLKSASFFELERYLYSFLDASTSTGIQRMRLKLETPVIIAEQLLSSCQTFVSEECEIAKNDLLSVNDLIDGVKHWNKKMENESLSWKTQILSVIDTTQARIVQLLDNTLRISNLDLVTGYVFRGEKTTQMPATVSVKNDIIGPAAFEAEKLLAEFMAWLQSNADHERLCYRDRFEKRYSSLLDAEKQILADSCTLLGRKQLLSSRVMEAFSPSAASKLFDQEIREVFFGTFGGLGAAGFSASVLTSILPTTLEDILALGLCSVAGFLAISNFPARRRQAVDKVKRIAEGLAREIEEAMQKDVLETSLYLEGLVELIGKPYREAAQRRLDKLLATADELTKMKTKLKALQIEIYNLN</sequence>
<protein>
    <recommendedName>
        <fullName evidence="4">G domain-containing protein</fullName>
    </recommendedName>
</protein>
<gene>
    <name evidence="5" type="ORF">CCAM_LOCUS23200</name>
</gene>
<accession>A0A484LZ86</accession>
<feature type="transmembrane region" description="Helical" evidence="3">
    <location>
        <begin position="808"/>
        <end position="827"/>
    </location>
</feature>
<dbReference type="GO" id="GO:0005525">
    <property type="term" value="F:GTP binding"/>
    <property type="evidence" value="ECO:0007669"/>
    <property type="project" value="InterPro"/>
</dbReference>